<keyword evidence="2" id="KW-1185">Reference proteome</keyword>
<accession>A0ABU8YIC5</accession>
<dbReference type="EMBL" id="JBBLXS010000034">
    <property type="protein sequence ID" value="MEK0184120.1"/>
    <property type="molecule type" value="Genomic_DNA"/>
</dbReference>
<proteinExistence type="predicted"/>
<evidence type="ECO:0000313" key="2">
    <source>
        <dbReference type="Proteomes" id="UP001384579"/>
    </source>
</evidence>
<dbReference type="RefSeq" id="WP_340521056.1">
    <property type="nucleotide sequence ID" value="NZ_JBBLXS010000034.1"/>
</dbReference>
<name>A0ABU8YIC5_9CYAN</name>
<dbReference type="Proteomes" id="UP001384579">
    <property type="component" value="Unassembled WGS sequence"/>
</dbReference>
<sequence length="47" mass="5179">MVDYGLLVCLSKLVQTKTCRVRAVAKGDRGAFKFIVNKLQASGRSHI</sequence>
<protein>
    <submittedName>
        <fullName evidence="1">Uncharacterized protein</fullName>
    </submittedName>
</protein>
<evidence type="ECO:0000313" key="1">
    <source>
        <dbReference type="EMBL" id="MEK0184120.1"/>
    </source>
</evidence>
<gene>
    <name evidence="1" type="ORF">WMG39_04565</name>
</gene>
<comment type="caution">
    <text evidence="1">The sequence shown here is derived from an EMBL/GenBank/DDBJ whole genome shotgun (WGS) entry which is preliminary data.</text>
</comment>
<organism evidence="1 2">
    <name type="scientific">Microcoleus anatoxicus PTRS2</name>
    <dbReference type="NCBI Taxonomy" id="2705321"/>
    <lineage>
        <taxon>Bacteria</taxon>
        <taxon>Bacillati</taxon>
        <taxon>Cyanobacteriota</taxon>
        <taxon>Cyanophyceae</taxon>
        <taxon>Oscillatoriophycideae</taxon>
        <taxon>Oscillatoriales</taxon>
        <taxon>Microcoleaceae</taxon>
        <taxon>Microcoleus</taxon>
        <taxon>Microcoleus anatoxicus</taxon>
    </lineage>
</organism>
<reference evidence="1 2" key="1">
    <citation type="journal article" date="2020" name="Harmful Algae">
        <title>Molecular and morphological characterization of a novel dihydroanatoxin-a producing Microcoleus species (cyanobacteria) from the Russian River, California, USA.</title>
        <authorList>
            <person name="Conklin K.Y."/>
            <person name="Stancheva R."/>
            <person name="Otten T.G."/>
            <person name="Fadness R."/>
            <person name="Boyer G.L."/>
            <person name="Read B."/>
            <person name="Zhang X."/>
            <person name="Sheath R.G."/>
        </authorList>
    </citation>
    <scope>NUCLEOTIDE SEQUENCE [LARGE SCALE GENOMIC DNA]</scope>
    <source>
        <strain evidence="1 2">PTRS2</strain>
    </source>
</reference>